<dbReference type="KEGG" id="maga:Mag101_06515"/>
<organism evidence="7 8">
    <name type="scientific">Microbulbifer agarilyticus</name>
    <dbReference type="NCBI Taxonomy" id="260552"/>
    <lineage>
        <taxon>Bacteria</taxon>
        <taxon>Pseudomonadati</taxon>
        <taxon>Pseudomonadota</taxon>
        <taxon>Gammaproteobacteria</taxon>
        <taxon>Cellvibrionales</taxon>
        <taxon>Microbulbiferaceae</taxon>
        <taxon>Microbulbifer</taxon>
    </lineage>
</organism>
<evidence type="ECO:0000256" key="2">
    <source>
        <dbReference type="ARBA" id="ARBA00022692"/>
    </source>
</evidence>
<evidence type="ECO:0000313" key="7">
    <source>
        <dbReference type="EMBL" id="AQQ67325.1"/>
    </source>
</evidence>
<feature type="transmembrane region" description="Helical" evidence="5">
    <location>
        <begin position="132"/>
        <end position="149"/>
    </location>
</feature>
<dbReference type="SUPFAM" id="SSF144091">
    <property type="entry name" value="Rhomboid-like"/>
    <property type="match status" value="1"/>
</dbReference>
<feature type="domain" description="Peptidase S54 rhomboid" evidence="6">
    <location>
        <begin position="41"/>
        <end position="181"/>
    </location>
</feature>
<dbReference type="OrthoDB" id="196054at2"/>
<dbReference type="EMBL" id="CP019650">
    <property type="protein sequence ID" value="AQQ67325.1"/>
    <property type="molecule type" value="Genomic_DNA"/>
</dbReference>
<dbReference type="InterPro" id="IPR035952">
    <property type="entry name" value="Rhomboid-like_sf"/>
</dbReference>
<keyword evidence="3 5" id="KW-1133">Transmembrane helix</keyword>
<accession>A0A1Q2M3L4</accession>
<dbReference type="InterPro" id="IPR022764">
    <property type="entry name" value="Peptidase_S54_rhomboid_dom"/>
</dbReference>
<evidence type="ECO:0000256" key="4">
    <source>
        <dbReference type="ARBA" id="ARBA00023136"/>
    </source>
</evidence>
<evidence type="ECO:0000313" key="8">
    <source>
        <dbReference type="Proteomes" id="UP000188219"/>
    </source>
</evidence>
<sequence length="202" mass="21989">MAFRALNPTFLAVVFLVGLAQLISEHVQNLLRFDREAIIAGQYWRLLSAHFLHTNLVHALTNTGACAILWYLFKPHLRPLPAAGLLSLMCLLTGTGILFFSPHLTHYVGLSGALHALIIWGCVKDLMHGDRFGLLILAGVCTKIAWEQLGGDTSATAALINAPVAIDAHLWGALAGLIVALSPLMLHPIRFRAVQSHLHSQD</sequence>
<dbReference type="NCBIfam" id="TIGR03902">
    <property type="entry name" value="rhom_GG_sort"/>
    <property type="match status" value="1"/>
</dbReference>
<keyword evidence="8" id="KW-1185">Reference proteome</keyword>
<keyword evidence="4 5" id="KW-0472">Membrane</keyword>
<dbReference type="GO" id="GO:0016020">
    <property type="term" value="C:membrane"/>
    <property type="evidence" value="ECO:0007669"/>
    <property type="project" value="UniProtKB-SubCell"/>
</dbReference>
<feature type="transmembrane region" description="Helical" evidence="5">
    <location>
        <begin position="80"/>
        <end position="100"/>
    </location>
</feature>
<dbReference type="STRING" id="260552.Mag101_06515"/>
<feature type="transmembrane region" description="Helical" evidence="5">
    <location>
        <begin position="56"/>
        <end position="73"/>
    </location>
</feature>
<keyword evidence="2 5" id="KW-0812">Transmembrane</keyword>
<gene>
    <name evidence="7" type="ORF">Mag101_06515</name>
</gene>
<evidence type="ECO:0000259" key="6">
    <source>
        <dbReference type="Pfam" id="PF01694"/>
    </source>
</evidence>
<name>A0A1Q2M3L4_9GAMM</name>
<evidence type="ECO:0000256" key="3">
    <source>
        <dbReference type="ARBA" id="ARBA00022989"/>
    </source>
</evidence>
<reference evidence="7" key="1">
    <citation type="submission" date="2017-02" db="EMBL/GenBank/DDBJ databases">
        <title>Genome of Microbulbifer agarilyticus GP101.</title>
        <authorList>
            <person name="Jung J."/>
            <person name="Bae S.S."/>
            <person name="Baek K."/>
        </authorList>
    </citation>
    <scope>NUCLEOTIDE SEQUENCE [LARGE SCALE GENOMIC DNA]</scope>
    <source>
        <strain evidence="7">GP101</strain>
    </source>
</reference>
<protein>
    <submittedName>
        <fullName evidence="7">Rhombosortase</fullName>
    </submittedName>
</protein>
<evidence type="ECO:0000256" key="1">
    <source>
        <dbReference type="ARBA" id="ARBA00004141"/>
    </source>
</evidence>
<dbReference type="GO" id="GO:0004252">
    <property type="term" value="F:serine-type endopeptidase activity"/>
    <property type="evidence" value="ECO:0007669"/>
    <property type="project" value="InterPro"/>
</dbReference>
<dbReference type="Pfam" id="PF01694">
    <property type="entry name" value="Rhomboid"/>
    <property type="match status" value="1"/>
</dbReference>
<feature type="transmembrane region" description="Helical" evidence="5">
    <location>
        <begin position="106"/>
        <end position="123"/>
    </location>
</feature>
<feature type="transmembrane region" description="Helical" evidence="5">
    <location>
        <begin position="169"/>
        <end position="186"/>
    </location>
</feature>
<proteinExistence type="predicted"/>
<dbReference type="InterPro" id="IPR023826">
    <property type="entry name" value="Rhom-like_SP_proteobac"/>
</dbReference>
<dbReference type="Gene3D" id="1.20.1540.10">
    <property type="entry name" value="Rhomboid-like"/>
    <property type="match status" value="1"/>
</dbReference>
<comment type="subcellular location">
    <subcellularLocation>
        <location evidence="1">Membrane</location>
        <topology evidence="1">Multi-pass membrane protein</topology>
    </subcellularLocation>
</comment>
<dbReference type="RefSeq" id="WP_077402403.1">
    <property type="nucleotide sequence ID" value="NZ_CP019650.1"/>
</dbReference>
<evidence type="ECO:0000256" key="5">
    <source>
        <dbReference type="SAM" id="Phobius"/>
    </source>
</evidence>
<dbReference type="Proteomes" id="UP000188219">
    <property type="component" value="Chromosome"/>
</dbReference>
<dbReference type="AlphaFoldDB" id="A0A1Q2M3L4"/>